<organism evidence="5 6">
    <name type="scientific">Parasitella parasitica</name>
    <dbReference type="NCBI Taxonomy" id="35722"/>
    <lineage>
        <taxon>Eukaryota</taxon>
        <taxon>Fungi</taxon>
        <taxon>Fungi incertae sedis</taxon>
        <taxon>Mucoromycota</taxon>
        <taxon>Mucoromycotina</taxon>
        <taxon>Mucoromycetes</taxon>
        <taxon>Mucorales</taxon>
        <taxon>Mucorineae</taxon>
        <taxon>Mucoraceae</taxon>
        <taxon>Parasitella</taxon>
    </lineage>
</organism>
<dbReference type="Gene3D" id="2.30.38.10">
    <property type="entry name" value="Luciferase, Domain 3"/>
    <property type="match status" value="1"/>
</dbReference>
<dbReference type="PANTHER" id="PTHR24096">
    <property type="entry name" value="LONG-CHAIN-FATTY-ACID--COA LIGASE"/>
    <property type="match status" value="1"/>
</dbReference>
<sequence length="570" mass="63120">MVIHSPLPDIKIPETGIIQFLFDNNPHYIPQNRKVLIDAFTGESLTYGKLKDNILRFAATLQDKFDFKHGDVVAIYSPNQIDYSVLLLGTIAAGGSATPANPAYTPKELAYQMEMTGAKILIAHPSNVELALIAADMVSLPKERIFVFGGSAINGVLPYSQVFFNERRASPIELTAEETKDSVAYLCFSSGTTGKLSIYVFGETGRYNHSNPLDAIHSNMTSNVMQFHTLDHAFINADKDTALGVLPFYHMFALSVLLHSMLYMGIPLYVMPQFDLVRFCKTVQEQKITFSALVPPIILLLAKNPVVDQYDITSLKLAICGAAPLGKELSHQVRKRIPTMIVKQGYGLTETSPCAIIEPTDRVIDAGSVGVLMSSMTAKIVDEEGKEVATGERGELWLKGPNIMKFSHSYIDLKGYINNPEQTAGCIDEDGYFHSGDVAVQDENGHFFIVDRIKELIKYKGFQVPPAELEAILVNSPIVADCAVIGVYDADQATELPRGYITLNPDIPESEDTANTIKKFVSDQVVHYKQLRSIRFIKEVPKSPAGKILRKVLREMAAEEEKQLRLKNKL</sequence>
<name>A0A0B7NCH5_9FUNG</name>
<dbReference type="CDD" id="cd05911">
    <property type="entry name" value="Firefly_Luc_like"/>
    <property type="match status" value="1"/>
</dbReference>
<evidence type="ECO:0000259" key="3">
    <source>
        <dbReference type="Pfam" id="PF00501"/>
    </source>
</evidence>
<keyword evidence="2" id="KW-0436">Ligase</keyword>
<dbReference type="InterPro" id="IPR000873">
    <property type="entry name" value="AMP-dep_synth/lig_dom"/>
</dbReference>
<dbReference type="OrthoDB" id="1898221at2759"/>
<accession>A0A0B7NCH5</accession>
<dbReference type="Proteomes" id="UP000054107">
    <property type="component" value="Unassembled WGS sequence"/>
</dbReference>
<gene>
    <name evidence="5" type="primary">PARPA_10508.1 scaffold 40716</name>
</gene>
<evidence type="ECO:0000313" key="6">
    <source>
        <dbReference type="Proteomes" id="UP000054107"/>
    </source>
</evidence>
<dbReference type="InterPro" id="IPR025110">
    <property type="entry name" value="AMP-bd_C"/>
</dbReference>
<feature type="domain" description="AMP-dependent synthetase/ligase" evidence="3">
    <location>
        <begin position="32"/>
        <end position="195"/>
    </location>
</feature>
<feature type="domain" description="AMP-binding enzyme C-terminal" evidence="4">
    <location>
        <begin position="468"/>
        <end position="547"/>
    </location>
</feature>
<dbReference type="Gene3D" id="3.40.50.980">
    <property type="match status" value="2"/>
</dbReference>
<dbReference type="Gene3D" id="3.30.300.30">
    <property type="match status" value="1"/>
</dbReference>
<evidence type="ECO:0008006" key="7">
    <source>
        <dbReference type="Google" id="ProtNLM"/>
    </source>
</evidence>
<protein>
    <recommendedName>
        <fullName evidence="7">AMP-dependent synthetase/ligase domain-containing protein</fullName>
    </recommendedName>
</protein>
<dbReference type="SUPFAM" id="SSF56801">
    <property type="entry name" value="Acetyl-CoA synthetase-like"/>
    <property type="match status" value="1"/>
</dbReference>
<dbReference type="PANTHER" id="PTHR24096:SF149">
    <property type="entry name" value="AMP-BINDING DOMAIN-CONTAINING PROTEIN-RELATED"/>
    <property type="match status" value="1"/>
</dbReference>
<comment type="similarity">
    <text evidence="1">Belongs to the ATP-dependent AMP-binding enzyme family.</text>
</comment>
<dbReference type="Pfam" id="PF13193">
    <property type="entry name" value="AMP-binding_C"/>
    <property type="match status" value="1"/>
</dbReference>
<dbReference type="Pfam" id="PF00501">
    <property type="entry name" value="AMP-binding"/>
    <property type="match status" value="2"/>
</dbReference>
<evidence type="ECO:0000313" key="5">
    <source>
        <dbReference type="EMBL" id="CEP16256.1"/>
    </source>
</evidence>
<dbReference type="GO" id="GO:0016405">
    <property type="term" value="F:CoA-ligase activity"/>
    <property type="evidence" value="ECO:0007669"/>
    <property type="project" value="TreeGrafter"/>
</dbReference>
<evidence type="ECO:0000256" key="1">
    <source>
        <dbReference type="ARBA" id="ARBA00006432"/>
    </source>
</evidence>
<dbReference type="AlphaFoldDB" id="A0A0B7NCH5"/>
<dbReference type="EMBL" id="LN732953">
    <property type="protein sequence ID" value="CEP16256.1"/>
    <property type="molecule type" value="Genomic_DNA"/>
</dbReference>
<dbReference type="InterPro" id="IPR045851">
    <property type="entry name" value="AMP-bd_C_sf"/>
</dbReference>
<evidence type="ECO:0000259" key="4">
    <source>
        <dbReference type="Pfam" id="PF13193"/>
    </source>
</evidence>
<dbReference type="STRING" id="35722.A0A0B7NCH5"/>
<feature type="domain" description="AMP-dependent synthetase/ligase" evidence="3">
    <location>
        <begin position="217"/>
        <end position="405"/>
    </location>
</feature>
<proteinExistence type="inferred from homology"/>
<evidence type="ECO:0000256" key="2">
    <source>
        <dbReference type="ARBA" id="ARBA00022598"/>
    </source>
</evidence>
<keyword evidence="6" id="KW-1185">Reference proteome</keyword>
<reference evidence="5 6" key="1">
    <citation type="submission" date="2014-09" db="EMBL/GenBank/DDBJ databases">
        <authorList>
            <person name="Ellenberger Sabrina"/>
        </authorList>
    </citation>
    <scope>NUCLEOTIDE SEQUENCE [LARGE SCALE GENOMIC DNA]</scope>
    <source>
        <strain evidence="5 6">CBS 412.66</strain>
    </source>
</reference>